<keyword evidence="1" id="KW-0175">Coiled coil</keyword>
<feature type="region of interest" description="Disordered" evidence="2">
    <location>
        <begin position="121"/>
        <end position="152"/>
    </location>
</feature>
<proteinExistence type="predicted"/>
<feature type="compositionally biased region" description="Acidic residues" evidence="2">
    <location>
        <begin position="122"/>
        <end position="133"/>
    </location>
</feature>
<gene>
    <name evidence="3" type="ORF">ACHAWO_013635</name>
</gene>
<sequence>MSKDPQNQTASNDDGHDASKSNKSEDTLIFGSAPSHLFDEIAIRIDNMLTEEVSALPLLPRKKSGDGSKQSGEEILLTELRRAYKKNMDVAEIFCERNVFTIASFNKTKRRKVLEHFLNGGDETEATGNDEEAEKGTTAVPQSRFEPPAKNEELPTAEQIISMDKEILVARQRLHTEKQRRVQLSRQIARLKRAMESLNLLQDALKGEDGKGFDELQIKLRKAVKGHREITGWNEKAEEIIQLLDQIKDKRGVGEADGVTQAVTRDADEKERRRVWEELNGGEAGPQGAGVHGSGKEIASLLKKLREK</sequence>
<comment type="caution">
    <text evidence="3">The sequence shown here is derived from an EMBL/GenBank/DDBJ whole genome shotgun (WGS) entry which is preliminary data.</text>
</comment>
<feature type="compositionally biased region" description="Polar residues" evidence="2">
    <location>
        <begin position="1"/>
        <end position="12"/>
    </location>
</feature>
<name>A0ABD3PUE3_9STRA</name>
<dbReference type="AlphaFoldDB" id="A0ABD3PUE3"/>
<organism evidence="3 4">
    <name type="scientific">Cyclotella atomus</name>
    <dbReference type="NCBI Taxonomy" id="382360"/>
    <lineage>
        <taxon>Eukaryota</taxon>
        <taxon>Sar</taxon>
        <taxon>Stramenopiles</taxon>
        <taxon>Ochrophyta</taxon>
        <taxon>Bacillariophyta</taxon>
        <taxon>Coscinodiscophyceae</taxon>
        <taxon>Thalassiosirophycidae</taxon>
        <taxon>Stephanodiscales</taxon>
        <taxon>Stephanodiscaceae</taxon>
        <taxon>Cyclotella</taxon>
    </lineage>
</organism>
<dbReference type="EMBL" id="JALLPJ020000470">
    <property type="protein sequence ID" value="KAL3791204.1"/>
    <property type="molecule type" value="Genomic_DNA"/>
</dbReference>
<dbReference type="Proteomes" id="UP001530400">
    <property type="component" value="Unassembled WGS sequence"/>
</dbReference>
<evidence type="ECO:0000313" key="4">
    <source>
        <dbReference type="Proteomes" id="UP001530400"/>
    </source>
</evidence>
<evidence type="ECO:0000256" key="2">
    <source>
        <dbReference type="SAM" id="MobiDB-lite"/>
    </source>
</evidence>
<accession>A0ABD3PUE3</accession>
<protein>
    <submittedName>
        <fullName evidence="3">Uncharacterized protein</fullName>
    </submittedName>
</protein>
<feature type="compositionally biased region" description="Basic and acidic residues" evidence="2">
    <location>
        <begin position="13"/>
        <end position="26"/>
    </location>
</feature>
<evidence type="ECO:0000256" key="1">
    <source>
        <dbReference type="SAM" id="Coils"/>
    </source>
</evidence>
<feature type="region of interest" description="Disordered" evidence="2">
    <location>
        <begin position="1"/>
        <end position="26"/>
    </location>
</feature>
<reference evidence="3 4" key="1">
    <citation type="submission" date="2024-10" db="EMBL/GenBank/DDBJ databases">
        <title>Updated reference genomes for cyclostephanoid diatoms.</title>
        <authorList>
            <person name="Roberts W.R."/>
            <person name="Alverson A.J."/>
        </authorList>
    </citation>
    <scope>NUCLEOTIDE SEQUENCE [LARGE SCALE GENOMIC DNA]</scope>
    <source>
        <strain evidence="3 4">AJA010-31</strain>
    </source>
</reference>
<feature type="coiled-coil region" evidence="1">
    <location>
        <begin position="174"/>
        <end position="208"/>
    </location>
</feature>
<keyword evidence="4" id="KW-1185">Reference proteome</keyword>
<evidence type="ECO:0000313" key="3">
    <source>
        <dbReference type="EMBL" id="KAL3791204.1"/>
    </source>
</evidence>